<name>A0A2P4R840_9LACO</name>
<evidence type="ECO:0000256" key="5">
    <source>
        <dbReference type="ARBA" id="ARBA00022960"/>
    </source>
</evidence>
<evidence type="ECO:0000256" key="6">
    <source>
        <dbReference type="ARBA" id="ARBA00022984"/>
    </source>
</evidence>
<feature type="transmembrane region" description="Helical" evidence="17">
    <location>
        <begin position="44"/>
        <end position="63"/>
    </location>
</feature>
<comment type="similarity">
    <text evidence="11">Belongs to the SEDS family. FtsW subfamily.</text>
</comment>
<dbReference type="AlphaFoldDB" id="A0A2P4R840"/>
<evidence type="ECO:0000256" key="2">
    <source>
        <dbReference type="ARBA" id="ARBA00022676"/>
    </source>
</evidence>
<evidence type="ECO:0000256" key="3">
    <source>
        <dbReference type="ARBA" id="ARBA00022679"/>
    </source>
</evidence>
<protein>
    <recommendedName>
        <fullName evidence="12">Probable peptidoglycan glycosyltransferase FtsW</fullName>
        <ecNumber evidence="14">2.4.99.28</ecNumber>
    </recommendedName>
    <alternativeName>
        <fullName evidence="13">Cell division protein FtsW</fullName>
    </alternativeName>
    <alternativeName>
        <fullName evidence="10">Cell wall polymerase</fullName>
    </alternativeName>
    <alternativeName>
        <fullName evidence="9">Peptidoglycan polymerase</fullName>
    </alternativeName>
</protein>
<keyword evidence="7 17" id="KW-1133">Transmembrane helix</keyword>
<gene>
    <name evidence="18" type="ORF">C2R26_02975</name>
</gene>
<dbReference type="GO" id="GO:0008955">
    <property type="term" value="F:peptidoglycan glycosyltransferase activity"/>
    <property type="evidence" value="ECO:0007669"/>
    <property type="project" value="UniProtKB-EC"/>
</dbReference>
<evidence type="ECO:0000256" key="7">
    <source>
        <dbReference type="ARBA" id="ARBA00022989"/>
    </source>
</evidence>
<feature type="transmembrane region" description="Helical" evidence="17">
    <location>
        <begin position="176"/>
        <end position="194"/>
    </location>
</feature>
<feature type="transmembrane region" description="Helical" evidence="17">
    <location>
        <begin position="359"/>
        <end position="380"/>
    </location>
</feature>
<comment type="function">
    <text evidence="16">Peptidoglycan polymerase that is essential for cell division.</text>
</comment>
<accession>A0A2P4R840</accession>
<feature type="transmembrane region" description="Helical" evidence="17">
    <location>
        <begin position="154"/>
        <end position="170"/>
    </location>
</feature>
<comment type="subcellular location">
    <subcellularLocation>
        <location evidence="1">Membrane</location>
        <topology evidence="1">Multi-pass membrane protein</topology>
    </subcellularLocation>
</comment>
<comment type="catalytic activity">
    <reaction evidence="15">
        <text>[GlcNAc-(1-&gt;4)-Mur2Ac(oyl-L-Ala-gamma-D-Glu-L-Lys-D-Ala-D-Ala)](n)-di-trans,octa-cis-undecaprenyl diphosphate + beta-D-GlcNAc-(1-&gt;4)-Mur2Ac(oyl-L-Ala-gamma-D-Glu-L-Lys-D-Ala-D-Ala)-di-trans,octa-cis-undecaprenyl diphosphate = [GlcNAc-(1-&gt;4)-Mur2Ac(oyl-L-Ala-gamma-D-Glu-L-Lys-D-Ala-D-Ala)](n+1)-di-trans,octa-cis-undecaprenyl diphosphate + di-trans,octa-cis-undecaprenyl diphosphate + H(+)</text>
        <dbReference type="Rhea" id="RHEA:23708"/>
        <dbReference type="Rhea" id="RHEA-COMP:9602"/>
        <dbReference type="Rhea" id="RHEA-COMP:9603"/>
        <dbReference type="ChEBI" id="CHEBI:15378"/>
        <dbReference type="ChEBI" id="CHEBI:58405"/>
        <dbReference type="ChEBI" id="CHEBI:60033"/>
        <dbReference type="ChEBI" id="CHEBI:78435"/>
        <dbReference type="EC" id="2.4.99.28"/>
    </reaction>
</comment>
<feature type="transmembrane region" description="Helical" evidence="17">
    <location>
        <begin position="201"/>
        <end position="219"/>
    </location>
</feature>
<evidence type="ECO:0000256" key="10">
    <source>
        <dbReference type="ARBA" id="ARBA00033270"/>
    </source>
</evidence>
<keyword evidence="5" id="KW-0133">Cell shape</keyword>
<dbReference type="GO" id="GO:0009252">
    <property type="term" value="P:peptidoglycan biosynthetic process"/>
    <property type="evidence" value="ECO:0007669"/>
    <property type="project" value="UniProtKB-KW"/>
</dbReference>
<evidence type="ECO:0000256" key="11">
    <source>
        <dbReference type="ARBA" id="ARBA00038053"/>
    </source>
</evidence>
<evidence type="ECO:0000256" key="4">
    <source>
        <dbReference type="ARBA" id="ARBA00022692"/>
    </source>
</evidence>
<evidence type="ECO:0000256" key="12">
    <source>
        <dbReference type="ARBA" id="ARBA00041185"/>
    </source>
</evidence>
<evidence type="ECO:0000256" key="14">
    <source>
        <dbReference type="ARBA" id="ARBA00044770"/>
    </source>
</evidence>
<keyword evidence="8 17" id="KW-0472">Membrane</keyword>
<dbReference type="PROSITE" id="PS00428">
    <property type="entry name" value="FTSW_RODA_SPOVE"/>
    <property type="match status" value="1"/>
</dbReference>
<dbReference type="InterPro" id="IPR018365">
    <property type="entry name" value="Cell_cycle_FtsW-rel_CS"/>
</dbReference>
<dbReference type="PANTHER" id="PTHR30474:SF2">
    <property type="entry name" value="PEPTIDOGLYCAN GLYCOSYLTRANSFERASE FTSW-RELATED"/>
    <property type="match status" value="1"/>
</dbReference>
<comment type="caution">
    <text evidence="18">The sequence shown here is derived from an EMBL/GenBank/DDBJ whole genome shotgun (WGS) entry which is preliminary data.</text>
</comment>
<keyword evidence="4 17" id="KW-0812">Transmembrane</keyword>
<evidence type="ECO:0000256" key="9">
    <source>
        <dbReference type="ARBA" id="ARBA00032370"/>
    </source>
</evidence>
<organism evidence="18">
    <name type="scientific">Companilactobacillus formosensis</name>
    <dbReference type="NCBI Taxonomy" id="1617889"/>
    <lineage>
        <taxon>Bacteria</taxon>
        <taxon>Bacillati</taxon>
        <taxon>Bacillota</taxon>
        <taxon>Bacilli</taxon>
        <taxon>Lactobacillales</taxon>
        <taxon>Lactobacillaceae</taxon>
        <taxon>Companilactobacillus</taxon>
    </lineage>
</organism>
<feature type="transmembrane region" description="Helical" evidence="17">
    <location>
        <begin position="293"/>
        <end position="314"/>
    </location>
</feature>
<dbReference type="GO" id="GO:0015648">
    <property type="term" value="F:lipid-linked peptidoglycan transporter activity"/>
    <property type="evidence" value="ECO:0007669"/>
    <property type="project" value="TreeGrafter"/>
</dbReference>
<dbReference type="GO" id="GO:0051301">
    <property type="term" value="P:cell division"/>
    <property type="evidence" value="ECO:0007669"/>
    <property type="project" value="InterPro"/>
</dbReference>
<sequence>MKKLKKIDLWIIIPYILLLGIGIVMVYSASFYNALIAGGKTDQYLIKQAIYAIMGLCLCYITFMLKERVLKNRKILSMVMIVTLVSLFYLLGRAYLKPSSRVNGASAWINLGIINFQPLELAKLFLIMFLALVLTNKQNRLIQKQGWKEVFKEVFQPLVIVGSIIVMVFLQPDIGGALILSLITLVLISSSTIPGRLIAELSGVLLVVFTSMIIIITKFPPSFVKSNYAYQRFLAMQHPFQLEQKAGAQLVNSFYAISNGGVFGVGLGNSIQKRGYLPEPHTDFIMSIISEELGLVGVVFILGLLLIMILRMISLGFRSKKTYNSLVYYGVATMILVQIVLNVGGLLGLIPLTGVTLPFISYGGSSLLVLSVALGIVLNLETTAKFEKMKKG</sequence>
<evidence type="ECO:0000256" key="1">
    <source>
        <dbReference type="ARBA" id="ARBA00004141"/>
    </source>
</evidence>
<dbReference type="Pfam" id="PF01098">
    <property type="entry name" value="FTSW_RODA_SPOVE"/>
    <property type="match status" value="1"/>
</dbReference>
<evidence type="ECO:0000256" key="16">
    <source>
        <dbReference type="ARBA" id="ARBA00049966"/>
    </source>
</evidence>
<feature type="transmembrane region" description="Helical" evidence="17">
    <location>
        <begin position="108"/>
        <end position="134"/>
    </location>
</feature>
<dbReference type="GO" id="GO:0032153">
    <property type="term" value="C:cell division site"/>
    <property type="evidence" value="ECO:0007669"/>
    <property type="project" value="TreeGrafter"/>
</dbReference>
<dbReference type="GO" id="GO:0005886">
    <property type="term" value="C:plasma membrane"/>
    <property type="evidence" value="ECO:0007669"/>
    <property type="project" value="TreeGrafter"/>
</dbReference>
<dbReference type="EC" id="2.4.99.28" evidence="14"/>
<evidence type="ECO:0000256" key="17">
    <source>
        <dbReference type="SAM" id="Phobius"/>
    </source>
</evidence>
<keyword evidence="3" id="KW-0808">Transferase</keyword>
<feature type="transmembrane region" description="Helical" evidence="17">
    <location>
        <begin position="75"/>
        <end position="96"/>
    </location>
</feature>
<evidence type="ECO:0000256" key="13">
    <source>
        <dbReference type="ARBA" id="ARBA00041418"/>
    </source>
</evidence>
<keyword evidence="6" id="KW-0573">Peptidoglycan synthesis</keyword>
<dbReference type="InterPro" id="IPR001182">
    <property type="entry name" value="FtsW/RodA"/>
</dbReference>
<dbReference type="PANTHER" id="PTHR30474">
    <property type="entry name" value="CELL CYCLE PROTEIN"/>
    <property type="match status" value="1"/>
</dbReference>
<dbReference type="EMBL" id="PPWZ01000019">
    <property type="protein sequence ID" value="POH37432.1"/>
    <property type="molecule type" value="Genomic_DNA"/>
</dbReference>
<dbReference type="GO" id="GO:0008360">
    <property type="term" value="P:regulation of cell shape"/>
    <property type="evidence" value="ECO:0007669"/>
    <property type="project" value="UniProtKB-KW"/>
</dbReference>
<feature type="transmembrane region" description="Helical" evidence="17">
    <location>
        <begin position="12"/>
        <end position="32"/>
    </location>
</feature>
<keyword evidence="2" id="KW-0328">Glycosyltransferase</keyword>
<reference evidence="18" key="1">
    <citation type="submission" date="2018-01" db="EMBL/GenBank/DDBJ databases">
        <title>Genome sequnecing of Lactobacillus formosensis KACC 18721.</title>
        <authorList>
            <person name="Kim S.-J."/>
            <person name="Heo J."/>
        </authorList>
    </citation>
    <scope>NUCLEOTIDE SEQUENCE</scope>
    <source>
        <strain evidence="18">KACC 18721</strain>
    </source>
</reference>
<proteinExistence type="inferred from homology"/>
<evidence type="ECO:0000256" key="8">
    <source>
        <dbReference type="ARBA" id="ARBA00023136"/>
    </source>
</evidence>
<feature type="transmembrane region" description="Helical" evidence="17">
    <location>
        <begin position="326"/>
        <end position="347"/>
    </location>
</feature>
<evidence type="ECO:0000313" key="18">
    <source>
        <dbReference type="EMBL" id="POH37432.1"/>
    </source>
</evidence>
<evidence type="ECO:0000256" key="15">
    <source>
        <dbReference type="ARBA" id="ARBA00049902"/>
    </source>
</evidence>